<dbReference type="AlphaFoldDB" id="A0A9X2FLN9"/>
<evidence type="ECO:0000259" key="6">
    <source>
        <dbReference type="Pfam" id="PF02441"/>
    </source>
</evidence>
<feature type="domain" description="DNA/pantothenate metabolism flavoprotein C-terminal" evidence="7">
    <location>
        <begin position="186"/>
        <end position="393"/>
    </location>
</feature>
<feature type="region of interest" description="Phosphopantothenate--cysteine ligase" evidence="3">
    <location>
        <begin position="189"/>
        <end position="396"/>
    </location>
</feature>
<feature type="transmembrane region" description="Helical" evidence="5">
    <location>
        <begin position="6"/>
        <end position="27"/>
    </location>
</feature>
<comment type="pathway">
    <text evidence="3 4">Cofactor biosynthesis; coenzyme A biosynthesis; CoA from (R)-pantothenate: step 3/5.</text>
</comment>
<keyword evidence="1 3" id="KW-0210">Decarboxylase</keyword>
<keyword evidence="3 4" id="KW-0436">Ligase</keyword>
<gene>
    <name evidence="3 8" type="primary">coaBC</name>
    <name evidence="8" type="ORF">LB941_06590</name>
</gene>
<comment type="caution">
    <text evidence="8">The sequence shown here is derived from an EMBL/GenBank/DDBJ whole genome shotgun (WGS) entry which is preliminary data.</text>
</comment>
<dbReference type="GO" id="GO:0010181">
    <property type="term" value="F:FMN binding"/>
    <property type="evidence" value="ECO:0007669"/>
    <property type="project" value="UniProtKB-UniRule"/>
</dbReference>
<evidence type="ECO:0000256" key="2">
    <source>
        <dbReference type="ARBA" id="ARBA00023239"/>
    </source>
</evidence>
<evidence type="ECO:0000313" key="8">
    <source>
        <dbReference type="EMBL" id="MCP0887001.1"/>
    </source>
</evidence>
<dbReference type="EC" id="6.3.2.5" evidence="3"/>
<dbReference type="Gene3D" id="3.40.50.1950">
    <property type="entry name" value="Flavin prenyltransferase-like"/>
    <property type="match status" value="1"/>
</dbReference>
<comment type="function">
    <text evidence="4">Catalyzes two steps in the biosynthesis of coenzyme A. In the first step cysteine is conjugated to 4'-phosphopantothenate to form 4-phosphopantothenoylcysteine, in the latter compound is decarboxylated to form 4'-phosphopantotheine.</text>
</comment>
<dbReference type="Proteomes" id="UP001139006">
    <property type="component" value="Unassembled WGS sequence"/>
</dbReference>
<evidence type="ECO:0000256" key="3">
    <source>
        <dbReference type="HAMAP-Rule" id="MF_02225"/>
    </source>
</evidence>
<feature type="binding site" evidence="3">
    <location>
        <position position="335"/>
    </location>
    <ligand>
        <name>CTP</name>
        <dbReference type="ChEBI" id="CHEBI:37563"/>
    </ligand>
</feature>
<proteinExistence type="inferred from homology"/>
<keyword evidence="3 4" id="KW-0285">Flavoprotein</keyword>
<feature type="domain" description="Flavoprotein" evidence="6">
    <location>
        <begin position="4"/>
        <end position="175"/>
    </location>
</feature>
<dbReference type="GO" id="GO:0015937">
    <property type="term" value="P:coenzyme A biosynthetic process"/>
    <property type="evidence" value="ECO:0007669"/>
    <property type="project" value="UniProtKB-UniRule"/>
</dbReference>
<keyword evidence="3" id="KW-0460">Magnesium</keyword>
<comment type="cofactor">
    <cofactor evidence="3">
        <name>Mg(2+)</name>
        <dbReference type="ChEBI" id="CHEBI:18420"/>
    </cofactor>
</comment>
<dbReference type="SUPFAM" id="SSF102645">
    <property type="entry name" value="CoaB-like"/>
    <property type="match status" value="1"/>
</dbReference>
<organism evidence="8 9">
    <name type="scientific">Ligilactobacillus ubinensis</name>
    <dbReference type="NCBI Taxonomy" id="2876789"/>
    <lineage>
        <taxon>Bacteria</taxon>
        <taxon>Bacillati</taxon>
        <taxon>Bacillota</taxon>
        <taxon>Bacilli</taxon>
        <taxon>Lactobacillales</taxon>
        <taxon>Lactobacillaceae</taxon>
        <taxon>Ligilactobacillus</taxon>
    </lineage>
</organism>
<dbReference type="PANTHER" id="PTHR14359">
    <property type="entry name" value="HOMO-OLIGOMERIC FLAVIN CONTAINING CYS DECARBOXYLASE FAMILY"/>
    <property type="match status" value="1"/>
</dbReference>
<comment type="similarity">
    <text evidence="3 4">In the N-terminal section; belongs to the HFCD (homo-oligomeric flavin containing Cys decarboxylase) superfamily.</text>
</comment>
<sequence length="396" mass="43296">MEQKRIAVYITGGIATYKAVSLVRLLIKNGMLVRVAMTKGAQKFVTPLTFATLTKHDVYTDVFNVNDNEFVPHIALADWSDIALVVPATANIVAKMTHGIADDIVSTALLATDTPKFVVPAMNEKMLLNKATIRNLKQLVADGVHILEPATGFLAEGYSGKGRMPEPEEIYEWLQASFKIQQDFLNKNIVITAGGTQENLDPVRYLTNRSSGKMGYALAKVAQKRGANVTLISGVTKLSPPVGIEVKKVITTADMATTVKIAFEKADIMIMAAAVSDYRVANPAKQKVKKDNDHWLVDLVKNEDILKSLGKLKGKQILVGFAAETENLIANASKKMLAKNLDLLVANDVSRNDIGFGTDENEVTLLQPNQDAIQLKRANKDKIADKILDTILKIKN</sequence>
<keyword evidence="3" id="KW-0479">Metal-binding</keyword>
<dbReference type="EC" id="4.1.1.36" evidence="3"/>
<comment type="caution">
    <text evidence="3">Lacks conserved residue(s) required for the propagation of feature annotation.</text>
</comment>
<evidence type="ECO:0000313" key="9">
    <source>
        <dbReference type="Proteomes" id="UP001139006"/>
    </source>
</evidence>
<dbReference type="PANTHER" id="PTHR14359:SF6">
    <property type="entry name" value="PHOSPHOPANTOTHENOYLCYSTEINE DECARBOXYLASE"/>
    <property type="match status" value="1"/>
</dbReference>
<dbReference type="InterPro" id="IPR007085">
    <property type="entry name" value="DNA/pantothenate-metab_flavo_C"/>
</dbReference>
<comment type="catalytic activity">
    <reaction evidence="3 4">
        <text>N-[(R)-4-phosphopantothenoyl]-L-cysteine + H(+) = (R)-4'-phosphopantetheine + CO2</text>
        <dbReference type="Rhea" id="RHEA:16793"/>
        <dbReference type="ChEBI" id="CHEBI:15378"/>
        <dbReference type="ChEBI" id="CHEBI:16526"/>
        <dbReference type="ChEBI" id="CHEBI:59458"/>
        <dbReference type="ChEBI" id="CHEBI:61723"/>
        <dbReference type="EC" id="4.1.1.36"/>
    </reaction>
</comment>
<dbReference type="GO" id="GO:0046872">
    <property type="term" value="F:metal ion binding"/>
    <property type="evidence" value="ECO:0007669"/>
    <property type="project" value="UniProtKB-KW"/>
</dbReference>
<dbReference type="Pfam" id="PF02441">
    <property type="entry name" value="Flavoprotein"/>
    <property type="match status" value="1"/>
</dbReference>
<keyword evidence="3" id="KW-0511">Multifunctional enzyme</keyword>
<dbReference type="GO" id="GO:0004632">
    <property type="term" value="F:phosphopantothenate--cysteine ligase activity"/>
    <property type="evidence" value="ECO:0007669"/>
    <property type="project" value="UniProtKB-UniRule"/>
</dbReference>
<dbReference type="NCBIfam" id="TIGR00521">
    <property type="entry name" value="coaBC_dfp"/>
    <property type="match status" value="1"/>
</dbReference>
<comment type="catalytic activity">
    <reaction evidence="3 4">
        <text>(R)-4'-phosphopantothenate + L-cysteine + CTP = N-[(R)-4-phosphopantothenoyl]-L-cysteine + CMP + diphosphate + H(+)</text>
        <dbReference type="Rhea" id="RHEA:19397"/>
        <dbReference type="ChEBI" id="CHEBI:10986"/>
        <dbReference type="ChEBI" id="CHEBI:15378"/>
        <dbReference type="ChEBI" id="CHEBI:33019"/>
        <dbReference type="ChEBI" id="CHEBI:35235"/>
        <dbReference type="ChEBI" id="CHEBI:37563"/>
        <dbReference type="ChEBI" id="CHEBI:59458"/>
        <dbReference type="ChEBI" id="CHEBI:60377"/>
        <dbReference type="EC" id="6.3.2.5"/>
    </reaction>
</comment>
<dbReference type="GO" id="GO:0015941">
    <property type="term" value="P:pantothenate catabolic process"/>
    <property type="evidence" value="ECO:0007669"/>
    <property type="project" value="InterPro"/>
</dbReference>
<protein>
    <recommendedName>
        <fullName evidence="3">Coenzyme A biosynthesis bifunctional protein CoaBC</fullName>
    </recommendedName>
    <alternativeName>
        <fullName evidence="3">DNA/pantothenate metabolism flavoprotein</fullName>
    </alternativeName>
    <alternativeName>
        <fullName evidence="3">Phosphopantothenoylcysteine synthetase/decarboxylase</fullName>
        <shortName evidence="3">PPCS-PPCDC</shortName>
    </alternativeName>
    <domain>
        <recommendedName>
            <fullName evidence="3">Phosphopantothenoylcysteine decarboxylase</fullName>
            <shortName evidence="3">PPC decarboxylase</shortName>
            <shortName evidence="3">PPC-DC</shortName>
            <ecNumber evidence="3">4.1.1.36</ecNumber>
        </recommendedName>
        <alternativeName>
            <fullName evidence="3">CoaC</fullName>
        </alternativeName>
    </domain>
    <domain>
        <recommendedName>
            <fullName evidence="3">Phosphopantothenate--cysteine ligase</fullName>
            <ecNumber evidence="3">6.3.2.5</ecNumber>
        </recommendedName>
        <alternativeName>
            <fullName evidence="3">CoaB</fullName>
        </alternativeName>
        <alternativeName>
            <fullName evidence="3">Phosphopantothenoylcysteine synthetase</fullName>
            <shortName evidence="3">PPC synthetase</shortName>
            <shortName evidence="3">PPC-S</shortName>
        </alternativeName>
    </domain>
</protein>
<dbReference type="InterPro" id="IPR036551">
    <property type="entry name" value="Flavin_trans-like"/>
</dbReference>
<comment type="function">
    <text evidence="3">Catalyzes two sequential steps in the biosynthesis of coenzyme A. In the first step cysteine is conjugated to 4'-phosphopantothenate to form 4-phosphopantothenoylcysteine. In the second step the latter compound is decarboxylated to form 4'-phosphopantotheine.</text>
</comment>
<dbReference type="GO" id="GO:0071513">
    <property type="term" value="C:phosphopantothenoylcysteine decarboxylase complex"/>
    <property type="evidence" value="ECO:0007669"/>
    <property type="project" value="TreeGrafter"/>
</dbReference>
<dbReference type="InterPro" id="IPR003382">
    <property type="entry name" value="Flavoprotein"/>
</dbReference>
<keyword evidence="2 3" id="KW-0456">Lyase</keyword>
<keyword evidence="5" id="KW-0472">Membrane</keyword>
<name>A0A9X2FLN9_9LACO</name>
<evidence type="ECO:0000256" key="4">
    <source>
        <dbReference type="RuleBase" id="RU364078"/>
    </source>
</evidence>
<feature type="binding site" evidence="3">
    <location>
        <position position="277"/>
    </location>
    <ligand>
        <name>CTP</name>
        <dbReference type="ChEBI" id="CHEBI:37563"/>
    </ligand>
</feature>
<keyword evidence="9" id="KW-1185">Reference proteome</keyword>
<comment type="pathway">
    <text evidence="3 4">Cofactor biosynthesis; coenzyme A biosynthesis; CoA from (R)-pantothenate: step 2/5.</text>
</comment>
<dbReference type="Gene3D" id="3.40.50.10300">
    <property type="entry name" value="CoaB-like"/>
    <property type="match status" value="1"/>
</dbReference>
<keyword evidence="5" id="KW-1133">Transmembrane helix</keyword>
<dbReference type="Pfam" id="PF04127">
    <property type="entry name" value="DFP"/>
    <property type="match status" value="1"/>
</dbReference>
<evidence type="ECO:0000259" key="7">
    <source>
        <dbReference type="Pfam" id="PF04127"/>
    </source>
</evidence>
<dbReference type="GO" id="GO:0004633">
    <property type="term" value="F:phosphopantothenoylcysteine decarboxylase activity"/>
    <property type="evidence" value="ECO:0007669"/>
    <property type="project" value="UniProtKB-UniRule"/>
</dbReference>
<keyword evidence="5" id="KW-0812">Transmembrane</keyword>
<dbReference type="InterPro" id="IPR035929">
    <property type="entry name" value="CoaB-like_sf"/>
</dbReference>
<dbReference type="EMBL" id="JAIULA010000010">
    <property type="protein sequence ID" value="MCP0887001.1"/>
    <property type="molecule type" value="Genomic_DNA"/>
</dbReference>
<evidence type="ECO:0000256" key="1">
    <source>
        <dbReference type="ARBA" id="ARBA00022793"/>
    </source>
</evidence>
<feature type="binding site" evidence="3">
    <location>
        <position position="287"/>
    </location>
    <ligand>
        <name>CTP</name>
        <dbReference type="ChEBI" id="CHEBI:37563"/>
    </ligand>
</feature>
<dbReference type="HAMAP" id="MF_02225">
    <property type="entry name" value="CoaBC"/>
    <property type="match status" value="1"/>
</dbReference>
<dbReference type="SUPFAM" id="SSF52507">
    <property type="entry name" value="Homo-oligomeric flavin-containing Cys decarboxylases, HFCD"/>
    <property type="match status" value="1"/>
</dbReference>
<comment type="similarity">
    <text evidence="3 4">In the C-terminal section; belongs to the PPC synthetase family.</text>
</comment>
<reference evidence="8 9" key="1">
    <citation type="journal article" date="2023" name="Int. J. Syst. Evol. Microbiol.">
        <title>Ligilactobacillus ubinensis sp. nov., a novel species isolated from the wild ferment of a durian fruit (Durio zibethinus).</title>
        <authorList>
            <person name="Heng Y.C."/>
            <person name="Menon N."/>
            <person name="Chen B."/>
            <person name="Loo B.Z.L."/>
            <person name="Wong G.W.J."/>
            <person name="Lim A.C.H."/>
            <person name="Silvaraju S."/>
            <person name="Kittelmann S."/>
        </authorList>
    </citation>
    <scope>NUCLEOTIDE SEQUENCE [LARGE SCALE GENOMIC DNA]</scope>
    <source>
        <strain evidence="8 9">WILCCON 0076</strain>
    </source>
</reference>
<feature type="binding site" evidence="3">
    <location>
        <position position="339"/>
    </location>
    <ligand>
        <name>CTP</name>
        <dbReference type="ChEBI" id="CHEBI:37563"/>
    </ligand>
</feature>
<feature type="binding site" evidence="3">
    <location>
        <position position="321"/>
    </location>
    <ligand>
        <name>CTP</name>
        <dbReference type="ChEBI" id="CHEBI:37563"/>
    </ligand>
</feature>
<keyword evidence="3 4" id="KW-0288">FMN</keyword>
<accession>A0A9X2FLN9</accession>
<comment type="cofactor">
    <cofactor evidence="3">
        <name>FMN</name>
        <dbReference type="ChEBI" id="CHEBI:58210"/>
    </cofactor>
    <text evidence="3">Binds 1 FMN per subunit.</text>
</comment>
<dbReference type="RefSeq" id="WP_253360501.1">
    <property type="nucleotide sequence ID" value="NZ_JAIULA010000010.1"/>
</dbReference>
<dbReference type="InterPro" id="IPR005252">
    <property type="entry name" value="CoaBC"/>
</dbReference>
<evidence type="ECO:0000256" key="5">
    <source>
        <dbReference type="SAM" id="Phobius"/>
    </source>
</evidence>
<feature type="region of interest" description="Phosphopantothenoylcysteine decarboxylase" evidence="3">
    <location>
        <begin position="1"/>
        <end position="188"/>
    </location>
</feature>